<dbReference type="GO" id="GO:0004497">
    <property type="term" value="F:monooxygenase activity"/>
    <property type="evidence" value="ECO:0007669"/>
    <property type="project" value="UniProtKB-KW"/>
</dbReference>
<dbReference type="Proteomes" id="UP000030854">
    <property type="component" value="Unassembled WGS sequence"/>
</dbReference>
<dbReference type="Pfam" id="PF00067">
    <property type="entry name" value="p450"/>
    <property type="match status" value="1"/>
</dbReference>
<dbReference type="GO" id="GO:0016705">
    <property type="term" value="F:oxidoreductase activity, acting on paired donors, with incorporation or reduction of molecular oxygen"/>
    <property type="evidence" value="ECO:0007669"/>
    <property type="project" value="InterPro"/>
</dbReference>
<evidence type="ECO:0000256" key="7">
    <source>
        <dbReference type="PIRSR" id="PIRSR602403-1"/>
    </source>
</evidence>
<proteinExistence type="inferred from homology"/>
<dbReference type="InterPro" id="IPR002403">
    <property type="entry name" value="Cyt_P450_E_grp-IV"/>
</dbReference>
<evidence type="ECO:0000256" key="3">
    <source>
        <dbReference type="ARBA" id="ARBA00022723"/>
    </source>
</evidence>
<dbReference type="OrthoDB" id="1844152at2759"/>
<dbReference type="SUPFAM" id="SSF48264">
    <property type="entry name" value="Cytochrome P450"/>
    <property type="match status" value="1"/>
</dbReference>
<evidence type="ECO:0000256" key="9">
    <source>
        <dbReference type="SAM" id="Phobius"/>
    </source>
</evidence>
<evidence type="ECO:0000256" key="2">
    <source>
        <dbReference type="ARBA" id="ARBA00010617"/>
    </source>
</evidence>
<protein>
    <submittedName>
        <fullName evidence="10">Putative cytochrome p450 monooxygenase</fullName>
    </submittedName>
</protein>
<dbReference type="STRING" id="52586.A0A0B1PAR8"/>
<dbReference type="GO" id="GO:0020037">
    <property type="term" value="F:heme binding"/>
    <property type="evidence" value="ECO:0007669"/>
    <property type="project" value="InterPro"/>
</dbReference>
<keyword evidence="6 8" id="KW-0503">Monooxygenase</keyword>
<feature type="binding site" description="axial binding residue" evidence="7">
    <location>
        <position position="463"/>
    </location>
    <ligand>
        <name>heme</name>
        <dbReference type="ChEBI" id="CHEBI:30413"/>
    </ligand>
    <ligandPart>
        <name>Fe</name>
        <dbReference type="ChEBI" id="CHEBI:18248"/>
    </ligandPart>
</feature>
<evidence type="ECO:0000313" key="10">
    <source>
        <dbReference type="EMBL" id="KHJ34071.1"/>
    </source>
</evidence>
<dbReference type="InterPro" id="IPR036396">
    <property type="entry name" value="Cyt_P450_sf"/>
</dbReference>
<dbReference type="PANTHER" id="PTHR46206:SF6">
    <property type="entry name" value="CYTOCHROME P450 MONOOXYGENASE AN1598-RELATED"/>
    <property type="match status" value="1"/>
</dbReference>
<keyword evidence="11" id="KW-1185">Reference proteome</keyword>
<keyword evidence="4 8" id="KW-0560">Oxidoreductase</keyword>
<dbReference type="Gene3D" id="1.10.630.10">
    <property type="entry name" value="Cytochrome P450"/>
    <property type="match status" value="1"/>
</dbReference>
<dbReference type="EMBL" id="JNVN01001071">
    <property type="protein sequence ID" value="KHJ34071.1"/>
    <property type="molecule type" value="Genomic_DNA"/>
</dbReference>
<evidence type="ECO:0000256" key="8">
    <source>
        <dbReference type="RuleBase" id="RU000461"/>
    </source>
</evidence>
<dbReference type="InterPro" id="IPR001128">
    <property type="entry name" value="Cyt_P450"/>
</dbReference>
<comment type="cofactor">
    <cofactor evidence="1 7">
        <name>heme</name>
        <dbReference type="ChEBI" id="CHEBI:30413"/>
    </cofactor>
</comment>
<dbReference type="OMA" id="NFGHGPH"/>
<keyword evidence="7 8" id="KW-0349">Heme</keyword>
<keyword evidence="3 7" id="KW-0479">Metal-binding</keyword>
<comment type="caution">
    <text evidence="10">The sequence shown here is derived from an EMBL/GenBank/DDBJ whole genome shotgun (WGS) entry which is preliminary data.</text>
</comment>
<name>A0A0B1PAR8_UNCNE</name>
<evidence type="ECO:0000256" key="6">
    <source>
        <dbReference type="ARBA" id="ARBA00023033"/>
    </source>
</evidence>
<keyword evidence="9" id="KW-0812">Transmembrane</keyword>
<dbReference type="PRINTS" id="PR00465">
    <property type="entry name" value="EP450IV"/>
</dbReference>
<keyword evidence="9" id="KW-1133">Transmembrane helix</keyword>
<dbReference type="InterPro" id="IPR017972">
    <property type="entry name" value="Cyt_P450_CS"/>
</dbReference>
<organism evidence="10 11">
    <name type="scientific">Uncinula necator</name>
    <name type="common">Grape powdery mildew</name>
    <dbReference type="NCBI Taxonomy" id="52586"/>
    <lineage>
        <taxon>Eukaryota</taxon>
        <taxon>Fungi</taxon>
        <taxon>Dikarya</taxon>
        <taxon>Ascomycota</taxon>
        <taxon>Pezizomycotina</taxon>
        <taxon>Leotiomycetes</taxon>
        <taxon>Erysiphales</taxon>
        <taxon>Erysiphaceae</taxon>
        <taxon>Erysiphe</taxon>
    </lineage>
</organism>
<comment type="similarity">
    <text evidence="2 8">Belongs to the cytochrome P450 family.</text>
</comment>
<feature type="transmembrane region" description="Helical" evidence="9">
    <location>
        <begin position="21"/>
        <end position="38"/>
    </location>
</feature>
<reference evidence="10 11" key="1">
    <citation type="journal article" date="2014" name="BMC Genomics">
        <title>Adaptive genomic structural variation in the grape powdery mildew pathogen, Erysiphe necator.</title>
        <authorList>
            <person name="Jones L."/>
            <person name="Riaz S."/>
            <person name="Morales-Cruz A."/>
            <person name="Amrine K.C."/>
            <person name="McGuire B."/>
            <person name="Gubler W.D."/>
            <person name="Walker M.A."/>
            <person name="Cantu D."/>
        </authorList>
    </citation>
    <scope>NUCLEOTIDE SEQUENCE [LARGE SCALE GENOMIC DNA]</scope>
    <source>
        <strain evidence="11">c</strain>
    </source>
</reference>
<evidence type="ECO:0000256" key="1">
    <source>
        <dbReference type="ARBA" id="ARBA00001971"/>
    </source>
</evidence>
<dbReference type="AlphaFoldDB" id="A0A0B1PAR8"/>
<keyword evidence="9" id="KW-0472">Membrane</keyword>
<dbReference type="GO" id="GO:0005506">
    <property type="term" value="F:iron ion binding"/>
    <property type="evidence" value="ECO:0007669"/>
    <property type="project" value="InterPro"/>
</dbReference>
<evidence type="ECO:0000256" key="5">
    <source>
        <dbReference type="ARBA" id="ARBA00023004"/>
    </source>
</evidence>
<evidence type="ECO:0000313" key="11">
    <source>
        <dbReference type="Proteomes" id="UP000030854"/>
    </source>
</evidence>
<dbReference type="PROSITE" id="PS00086">
    <property type="entry name" value="CYTOCHROME_P450"/>
    <property type="match status" value="1"/>
</dbReference>
<keyword evidence="5 7" id="KW-0408">Iron</keyword>
<evidence type="ECO:0000256" key="4">
    <source>
        <dbReference type="ARBA" id="ARBA00023002"/>
    </source>
</evidence>
<dbReference type="HOGENOM" id="CLU_022195_0_2_1"/>
<accession>A0A0B1PAR8</accession>
<dbReference type="CDD" id="cd11041">
    <property type="entry name" value="CYP503A1-like"/>
    <property type="match status" value="1"/>
</dbReference>
<sequence>MRLDEMSWIVGNQQKYISGNTATLFGVASILTTIYLIYKYVYGTKGFPIMGKPSDPDFRLAMIEGVSKYPNSPFFLPTKPPVLIAPKSAVSLLKSIKDDEASFTAAIRDQFHPKVTGVGDNDPLLVTVVKSDISRQVASSLKFLQDEAAYSFNDKLGPCEDWTSIVLYPKLAEIVALISSRIFVGRPLSRNKDWVDVTVNYTFEVMKAKNAIPKWPEWIISILGPHIKEVKSLHKFRERATVLMKPILDAQLAKTGNEKLFSIDGDEEGNGIAWILAHMEPEQRRDPKVLANQLLALSFAAIHTTTNTTSQAILDLAAYRQYIPILMEEIDKVILEDGYETSEDGVLRLRKSSMPKLSKLDSFLKESQRVNPLSLVSHLRRTITDVNLPSGHTIPKGIKIAIPAWYIHNNSDSLFSPGITKPLDEFDGLRFYNLRKLPGNENRHQFVSTSYDSLSFGHGNHACPGRFFAGNEIKVIMIELMRNWDFRLPGDNKLEGGAWRRPRNKHHQIECRPDPNVRIEFRKKKH</sequence>
<dbReference type="PANTHER" id="PTHR46206">
    <property type="entry name" value="CYTOCHROME P450"/>
    <property type="match status" value="1"/>
</dbReference>
<gene>
    <name evidence="10" type="ORF">EV44_g6469</name>
</gene>